<dbReference type="AlphaFoldDB" id="A0ABC8SNF6"/>
<keyword evidence="3" id="KW-1185">Reference proteome</keyword>
<name>A0ABC8SNF6_9AQUA</name>
<organism evidence="2 3">
    <name type="scientific">Ilex paraguariensis</name>
    <name type="common">yerba mate</name>
    <dbReference type="NCBI Taxonomy" id="185542"/>
    <lineage>
        <taxon>Eukaryota</taxon>
        <taxon>Viridiplantae</taxon>
        <taxon>Streptophyta</taxon>
        <taxon>Embryophyta</taxon>
        <taxon>Tracheophyta</taxon>
        <taxon>Spermatophyta</taxon>
        <taxon>Magnoliopsida</taxon>
        <taxon>eudicotyledons</taxon>
        <taxon>Gunneridae</taxon>
        <taxon>Pentapetalae</taxon>
        <taxon>asterids</taxon>
        <taxon>campanulids</taxon>
        <taxon>Aquifoliales</taxon>
        <taxon>Aquifoliaceae</taxon>
        <taxon>Ilex</taxon>
    </lineage>
</organism>
<dbReference type="Proteomes" id="UP001642360">
    <property type="component" value="Unassembled WGS sequence"/>
</dbReference>
<evidence type="ECO:0000256" key="1">
    <source>
        <dbReference type="SAM" id="MobiDB-lite"/>
    </source>
</evidence>
<proteinExistence type="predicted"/>
<reference evidence="2 3" key="1">
    <citation type="submission" date="2024-02" db="EMBL/GenBank/DDBJ databases">
        <authorList>
            <person name="Vignale AGUSTIN F."/>
            <person name="Sosa J E."/>
            <person name="Modenutti C."/>
        </authorList>
    </citation>
    <scope>NUCLEOTIDE SEQUENCE [LARGE SCALE GENOMIC DNA]</scope>
</reference>
<protein>
    <submittedName>
        <fullName evidence="2">Uncharacterized protein</fullName>
    </submittedName>
</protein>
<accession>A0ABC8SNF6</accession>
<evidence type="ECO:0000313" key="3">
    <source>
        <dbReference type="Proteomes" id="UP001642360"/>
    </source>
</evidence>
<sequence length="120" mass="12022">MTRALAQSSPGAETEIPASVPPTLCSSLSSVAPVVLTLETVPVQVAAQLPYSSSTSSLVIPLATDLMTRALAQSSPGAETEIPASGLPENFITDQPGSLLATLLGESTAGLSGFSPPTSI</sequence>
<evidence type="ECO:0000313" key="2">
    <source>
        <dbReference type="EMBL" id="CAK9158721.1"/>
    </source>
</evidence>
<feature type="compositionally biased region" description="Polar residues" evidence="1">
    <location>
        <begin position="1"/>
        <end position="11"/>
    </location>
</feature>
<comment type="caution">
    <text evidence="2">The sequence shown here is derived from an EMBL/GenBank/DDBJ whole genome shotgun (WGS) entry which is preliminary data.</text>
</comment>
<dbReference type="EMBL" id="CAUOFW020003236">
    <property type="protein sequence ID" value="CAK9158721.1"/>
    <property type="molecule type" value="Genomic_DNA"/>
</dbReference>
<gene>
    <name evidence="2" type="ORF">ILEXP_LOCUS27386</name>
</gene>
<feature type="region of interest" description="Disordered" evidence="1">
    <location>
        <begin position="1"/>
        <end position="21"/>
    </location>
</feature>